<gene>
    <name evidence="1" type="ORF">PMAYCL1PPCAC_15158</name>
</gene>
<name>A0AAN5CIF3_9BILA</name>
<comment type="caution">
    <text evidence="1">The sequence shown here is derived from an EMBL/GenBank/DDBJ whole genome shotgun (WGS) entry which is preliminary data.</text>
</comment>
<evidence type="ECO:0000313" key="1">
    <source>
        <dbReference type="EMBL" id="GMR44963.1"/>
    </source>
</evidence>
<protein>
    <submittedName>
        <fullName evidence="1">Uncharacterized protein</fullName>
    </submittedName>
</protein>
<evidence type="ECO:0000313" key="2">
    <source>
        <dbReference type="Proteomes" id="UP001328107"/>
    </source>
</evidence>
<keyword evidence="2" id="KW-1185">Reference proteome</keyword>
<organism evidence="1 2">
    <name type="scientific">Pristionchus mayeri</name>
    <dbReference type="NCBI Taxonomy" id="1317129"/>
    <lineage>
        <taxon>Eukaryota</taxon>
        <taxon>Metazoa</taxon>
        <taxon>Ecdysozoa</taxon>
        <taxon>Nematoda</taxon>
        <taxon>Chromadorea</taxon>
        <taxon>Rhabditida</taxon>
        <taxon>Rhabditina</taxon>
        <taxon>Diplogasteromorpha</taxon>
        <taxon>Diplogasteroidea</taxon>
        <taxon>Neodiplogasteridae</taxon>
        <taxon>Pristionchus</taxon>
    </lineage>
</organism>
<reference evidence="2" key="1">
    <citation type="submission" date="2022-10" db="EMBL/GenBank/DDBJ databases">
        <title>Genome assembly of Pristionchus species.</title>
        <authorList>
            <person name="Yoshida K."/>
            <person name="Sommer R.J."/>
        </authorList>
    </citation>
    <scope>NUCLEOTIDE SEQUENCE [LARGE SCALE GENOMIC DNA]</scope>
    <source>
        <strain evidence="2">RS5460</strain>
    </source>
</reference>
<dbReference type="EMBL" id="BTRK01000004">
    <property type="protein sequence ID" value="GMR44963.1"/>
    <property type="molecule type" value="Genomic_DNA"/>
</dbReference>
<dbReference type="Proteomes" id="UP001328107">
    <property type="component" value="Unassembled WGS sequence"/>
</dbReference>
<proteinExistence type="predicted"/>
<sequence>MRMNALFLSISDSVGPRVSLVNLSQISNGDELNLLWRLSDSFQAKKLSICIAHLHSSAEMADLLCKVRTSNVDHLEVNALRIPDPEKFLINLSSLVRSLCITHYYNDGSTRNRTNFLGAFDVDWAPTIIEMFSRRLDKLKIENEYFCDYLSKANAYDLISKLPHIGKKVWFSASYYNNTKGVSYKSNNHIIQACNLNVSHRVLSIKHKSRLKEDF</sequence>
<accession>A0AAN5CIF3</accession>
<dbReference type="AlphaFoldDB" id="A0AAN5CIF3"/>